<dbReference type="FunFam" id="3.30.2460.20:FF:000001">
    <property type="entry name" value="Wnt homolog"/>
    <property type="match status" value="1"/>
</dbReference>
<dbReference type="InterPro" id="IPR018161">
    <property type="entry name" value="Wnt_CS"/>
</dbReference>
<dbReference type="GO" id="GO:0030182">
    <property type="term" value="P:neuron differentiation"/>
    <property type="evidence" value="ECO:0007669"/>
    <property type="project" value="TreeGrafter"/>
</dbReference>
<sequence>MRTRVRCPGSCGLAASLGTHPCRTVPLLLLLLLLAPPAWCSWWLMGALGLHVSCEHVPGLLGRQRQLCLGHADVMRAVARGTRNWLRECQHQFKNHRWNCSTSTRDQRLFGKAILRSSRESAFVYAISSAGVVHAVARACGRGELRACACGAPEHSSGDFAWAGCRDHVRYATRFARAFVDAKERAEKDARALINLHNNRSGRKAVKRFVSRECKCHGVSGSCSLRTCWHELAELRRSGDFLRRRYDGAVRVALNQDGSGFIVADRHFKQPSKSDLVYSEPSPDYCVQDQDVGSLGTDGRVCNKSSRGTDSCEVMCCGRGYDTRRVTRTKQCECKFRWCCAVRCRECSETVDVHTCKAAGQDV</sequence>
<dbReference type="PRINTS" id="PR01349">
    <property type="entry name" value="WNTPROTEIN"/>
</dbReference>
<evidence type="ECO:0000256" key="6">
    <source>
        <dbReference type="ARBA" id="ARBA00022687"/>
    </source>
</evidence>
<keyword evidence="6 11" id="KW-0879">Wnt signaling pathway</keyword>
<reference evidence="12" key="2">
    <citation type="submission" date="2025-09" db="UniProtKB">
        <authorList>
            <consortium name="Ensembl"/>
        </authorList>
    </citation>
    <scope>IDENTIFICATION</scope>
</reference>
<comment type="subcellular location">
    <subcellularLocation>
        <location evidence="1 11">Secreted</location>
        <location evidence="1 11">Extracellular space</location>
        <location evidence="1 11">Extracellular matrix</location>
    </subcellularLocation>
</comment>
<dbReference type="Gene3D" id="3.30.2460.20">
    <property type="match status" value="1"/>
</dbReference>
<dbReference type="GO" id="GO:0005125">
    <property type="term" value="F:cytokine activity"/>
    <property type="evidence" value="ECO:0007669"/>
    <property type="project" value="TreeGrafter"/>
</dbReference>
<dbReference type="Pfam" id="PF00110">
    <property type="entry name" value="wnt"/>
    <property type="match status" value="1"/>
</dbReference>
<dbReference type="GO" id="GO:0005109">
    <property type="term" value="F:frizzled binding"/>
    <property type="evidence" value="ECO:0007669"/>
    <property type="project" value="TreeGrafter"/>
</dbReference>
<evidence type="ECO:0000256" key="9">
    <source>
        <dbReference type="ARBA" id="ARBA00023180"/>
    </source>
</evidence>
<evidence type="ECO:0000256" key="4">
    <source>
        <dbReference type="ARBA" id="ARBA00022525"/>
    </source>
</evidence>
<dbReference type="InterPro" id="IPR009140">
    <property type="entry name" value="Wnt2"/>
</dbReference>
<keyword evidence="4" id="KW-0964">Secreted</keyword>
<dbReference type="Proteomes" id="UP000694388">
    <property type="component" value="Unplaced"/>
</dbReference>
<evidence type="ECO:0000313" key="12">
    <source>
        <dbReference type="Ensembl" id="ENSEBUP00000001343.1"/>
    </source>
</evidence>
<dbReference type="Ensembl" id="ENSEBUT00000001667.1">
    <property type="protein sequence ID" value="ENSEBUP00000001343.1"/>
    <property type="gene ID" value="ENSEBUG00000001199.1"/>
</dbReference>
<name>A0A8C4N4Y5_EPTBU</name>
<keyword evidence="13" id="KW-1185">Reference proteome</keyword>
<evidence type="ECO:0000256" key="7">
    <source>
        <dbReference type="ARBA" id="ARBA00022729"/>
    </source>
</evidence>
<dbReference type="GeneTree" id="ENSGT00940000159231"/>
<comment type="function">
    <text evidence="11">Ligand for members of the frizzled family of seven transmembrane receptors.</text>
</comment>
<evidence type="ECO:0000256" key="1">
    <source>
        <dbReference type="ARBA" id="ARBA00004498"/>
    </source>
</evidence>
<dbReference type="CDD" id="cd19334">
    <property type="entry name" value="Wnt_Wnt2_like"/>
    <property type="match status" value="1"/>
</dbReference>
<keyword evidence="5" id="KW-0272">Extracellular matrix</keyword>
<evidence type="ECO:0000256" key="8">
    <source>
        <dbReference type="ARBA" id="ARBA00023157"/>
    </source>
</evidence>
<dbReference type="InterPro" id="IPR043158">
    <property type="entry name" value="Wnt_C"/>
</dbReference>
<evidence type="ECO:0000313" key="13">
    <source>
        <dbReference type="Proteomes" id="UP000694388"/>
    </source>
</evidence>
<dbReference type="PRINTS" id="PR01842">
    <property type="entry name" value="WNT2PROTEIN"/>
</dbReference>
<dbReference type="InterPro" id="IPR005817">
    <property type="entry name" value="Wnt"/>
</dbReference>
<keyword evidence="3 11" id="KW-0217">Developmental protein</keyword>
<comment type="similarity">
    <text evidence="2 11">Belongs to the Wnt family.</text>
</comment>
<organism evidence="12 13">
    <name type="scientific">Eptatretus burgeri</name>
    <name type="common">Inshore hagfish</name>
    <dbReference type="NCBI Taxonomy" id="7764"/>
    <lineage>
        <taxon>Eukaryota</taxon>
        <taxon>Metazoa</taxon>
        <taxon>Chordata</taxon>
        <taxon>Craniata</taxon>
        <taxon>Vertebrata</taxon>
        <taxon>Cyclostomata</taxon>
        <taxon>Myxini</taxon>
        <taxon>Myxiniformes</taxon>
        <taxon>Myxinidae</taxon>
        <taxon>Eptatretinae</taxon>
        <taxon>Eptatretus</taxon>
    </lineage>
</organism>
<evidence type="ECO:0000256" key="10">
    <source>
        <dbReference type="ARBA" id="ARBA00023288"/>
    </source>
</evidence>
<dbReference type="PANTHER" id="PTHR12027">
    <property type="entry name" value="WNT RELATED"/>
    <property type="match status" value="1"/>
</dbReference>
<keyword evidence="10" id="KW-0449">Lipoprotein</keyword>
<keyword evidence="8" id="KW-1015">Disulfide bond</keyword>
<reference evidence="12" key="1">
    <citation type="submission" date="2025-08" db="UniProtKB">
        <authorList>
            <consortium name="Ensembl"/>
        </authorList>
    </citation>
    <scope>IDENTIFICATION</scope>
</reference>
<dbReference type="PANTHER" id="PTHR12027:SF37">
    <property type="entry name" value="PROTEIN WNT"/>
    <property type="match status" value="1"/>
</dbReference>
<dbReference type="GO" id="GO:0060070">
    <property type="term" value="P:canonical Wnt signaling pathway"/>
    <property type="evidence" value="ECO:0007669"/>
    <property type="project" value="TreeGrafter"/>
</dbReference>
<dbReference type="AlphaFoldDB" id="A0A8C4N4Y5"/>
<accession>A0A8C4N4Y5</accession>
<dbReference type="GO" id="GO:0005615">
    <property type="term" value="C:extracellular space"/>
    <property type="evidence" value="ECO:0007669"/>
    <property type="project" value="TreeGrafter"/>
</dbReference>
<protein>
    <recommendedName>
        <fullName evidence="11">Protein Wnt</fullName>
    </recommendedName>
</protein>
<evidence type="ECO:0000256" key="2">
    <source>
        <dbReference type="ARBA" id="ARBA00005683"/>
    </source>
</evidence>
<evidence type="ECO:0000256" key="5">
    <source>
        <dbReference type="ARBA" id="ARBA00022530"/>
    </source>
</evidence>
<evidence type="ECO:0000256" key="3">
    <source>
        <dbReference type="ARBA" id="ARBA00022473"/>
    </source>
</evidence>
<keyword evidence="9" id="KW-0325">Glycoprotein</keyword>
<proteinExistence type="inferred from homology"/>
<dbReference type="PROSITE" id="PS00246">
    <property type="entry name" value="WNT1"/>
    <property type="match status" value="1"/>
</dbReference>
<dbReference type="OMA" id="DSSWWYM"/>
<evidence type="ECO:0000256" key="11">
    <source>
        <dbReference type="RuleBase" id="RU003500"/>
    </source>
</evidence>
<dbReference type="SMART" id="SM00097">
    <property type="entry name" value="WNT1"/>
    <property type="match status" value="1"/>
</dbReference>
<dbReference type="GO" id="GO:0045165">
    <property type="term" value="P:cell fate commitment"/>
    <property type="evidence" value="ECO:0007669"/>
    <property type="project" value="TreeGrafter"/>
</dbReference>
<keyword evidence="7" id="KW-0732">Signal</keyword>
<dbReference type="GO" id="GO:0072574">
    <property type="term" value="P:hepatocyte proliferation"/>
    <property type="evidence" value="ECO:0007669"/>
    <property type="project" value="Ensembl"/>
</dbReference>